<dbReference type="CAZy" id="GT4">
    <property type="family name" value="Glycosyltransferase Family 4"/>
</dbReference>
<evidence type="ECO:0000256" key="1">
    <source>
        <dbReference type="SAM" id="Phobius"/>
    </source>
</evidence>
<dbReference type="EMBL" id="CP000140">
    <property type="protein sequence ID" value="ABR44936.1"/>
    <property type="molecule type" value="Genomic_DNA"/>
</dbReference>
<dbReference type="InterPro" id="IPR028098">
    <property type="entry name" value="Glyco_trans_4-like_N"/>
</dbReference>
<dbReference type="PATRIC" id="fig|435591.13.peg.3191"/>
<dbReference type="Pfam" id="PF13439">
    <property type="entry name" value="Glyco_transf_4"/>
    <property type="match status" value="1"/>
</dbReference>
<dbReference type="PANTHER" id="PTHR45947:SF3">
    <property type="entry name" value="SULFOQUINOVOSYL TRANSFERASE SQD2"/>
    <property type="match status" value="1"/>
</dbReference>
<feature type="transmembrane region" description="Helical" evidence="1">
    <location>
        <begin position="72"/>
        <end position="91"/>
    </location>
</feature>
<evidence type="ECO:0000259" key="2">
    <source>
        <dbReference type="Pfam" id="PF00534"/>
    </source>
</evidence>
<dbReference type="InterPro" id="IPR050194">
    <property type="entry name" value="Glycosyltransferase_grp1"/>
</dbReference>
<sequence>MKSKTIYIFANSYKPVLGGVQTVASQFAEGCRRRGYRTIVITNLYPRYLRIYERISQVPVIRLPFANADKHIKNMLMFGVSFIMLFLFFLFRRPDYVYVHFPLSQSSCITALHRIFKFKIITCFHGHDVLRYDEGYSKESVQYKAQKKLLTQSAQVTACSGYLAHCVQRVFGCKNVHTVYNGVDLTRFKDRKPCPTMPGCSPYLFAWGRLEEIKGFNLLLQAFANCKKSHGLKLLIAGEGTQREYLQRMIEELGLKDSAVLIGRLVPDDIVQYAQNSEINIIPSRRETFGIVALEAIAAKQPIIATNSGGLPEIMSDKYGLTVPVDAGEIRKAIDKILTKEISFDYSDTEEYLKHFTIKRMVENYLLLQSNFNGC</sequence>
<dbReference type="SUPFAM" id="SSF53756">
    <property type="entry name" value="UDP-Glycosyltransferase/glycogen phosphorylase"/>
    <property type="match status" value="1"/>
</dbReference>
<keyword evidence="1" id="KW-0812">Transmembrane</keyword>
<dbReference type="RefSeq" id="WP_011967215.1">
    <property type="nucleotide sequence ID" value="NC_009615.1"/>
</dbReference>
<organism evidence="4 5">
    <name type="scientific">Parabacteroides distasonis (strain ATCC 8503 / DSM 20701 / CIP 104284 / JCM 5825 / NCTC 11152)</name>
    <dbReference type="NCBI Taxonomy" id="435591"/>
    <lineage>
        <taxon>Bacteria</taxon>
        <taxon>Pseudomonadati</taxon>
        <taxon>Bacteroidota</taxon>
        <taxon>Bacteroidia</taxon>
        <taxon>Bacteroidales</taxon>
        <taxon>Tannerellaceae</taxon>
        <taxon>Parabacteroides</taxon>
    </lineage>
</organism>
<gene>
    <name evidence="4" type="ordered locus">BDI_3231</name>
</gene>
<dbReference type="CDD" id="cd03801">
    <property type="entry name" value="GT4_PimA-like"/>
    <property type="match status" value="1"/>
</dbReference>
<dbReference type="GO" id="GO:0016757">
    <property type="term" value="F:glycosyltransferase activity"/>
    <property type="evidence" value="ECO:0007669"/>
    <property type="project" value="InterPro"/>
</dbReference>
<dbReference type="PaxDb" id="435591-BDI_3231"/>
<protein>
    <submittedName>
        <fullName evidence="4">Glycosyltransferase family 4</fullName>
    </submittedName>
</protein>
<dbReference type="STRING" id="435591.BDI_3231"/>
<keyword evidence="1" id="KW-1133">Transmembrane helix</keyword>
<keyword evidence="5" id="KW-1185">Reference proteome</keyword>
<keyword evidence="1" id="KW-0472">Membrane</keyword>
<accession>A6LGX2</accession>
<dbReference type="Pfam" id="PF00534">
    <property type="entry name" value="Glycos_transf_1"/>
    <property type="match status" value="1"/>
</dbReference>
<proteinExistence type="predicted"/>
<reference evidence="4 5" key="1">
    <citation type="journal article" date="2007" name="PLoS Biol.">
        <title>Evolution of symbiotic bacteria in the distal human intestine.</title>
        <authorList>
            <person name="Xu J."/>
            <person name="Mahowald M.A."/>
            <person name="Ley R.E."/>
            <person name="Lozupone C.A."/>
            <person name="Hamady M."/>
            <person name="Martens E.C."/>
            <person name="Henrissat B."/>
            <person name="Coutinho P.M."/>
            <person name="Minx P."/>
            <person name="Latreille P."/>
            <person name="Cordum H."/>
            <person name="Van Brunt A."/>
            <person name="Kim K."/>
            <person name="Fulton R.S."/>
            <person name="Fulton L.A."/>
            <person name="Clifton S.W."/>
            <person name="Wilson R.K."/>
            <person name="Knight R.D."/>
            <person name="Gordon J.I."/>
        </authorList>
    </citation>
    <scope>NUCLEOTIDE SEQUENCE [LARGE SCALE GENOMIC DNA]</scope>
    <source>
        <strain evidence="5">ATCC 8503 / DSM 20701 / CIP 104284 / JCM 5825 / NCTC 11152</strain>
    </source>
</reference>
<dbReference type="AlphaFoldDB" id="A6LGX2"/>
<dbReference type="InterPro" id="IPR001296">
    <property type="entry name" value="Glyco_trans_1"/>
</dbReference>
<name>A6LGX2_PARD8</name>
<dbReference type="HOGENOM" id="CLU_009583_2_5_10"/>
<dbReference type="Proteomes" id="UP000000566">
    <property type="component" value="Chromosome"/>
</dbReference>
<evidence type="ECO:0000313" key="5">
    <source>
        <dbReference type="Proteomes" id="UP000000566"/>
    </source>
</evidence>
<dbReference type="eggNOG" id="COG0438">
    <property type="taxonomic scope" value="Bacteria"/>
</dbReference>
<dbReference type="BioCyc" id="PDIS435591:G1G5A-3311-MONOMER"/>
<feature type="domain" description="Glycosyltransferase subfamily 4-like N-terminal" evidence="3">
    <location>
        <begin position="18"/>
        <end position="187"/>
    </location>
</feature>
<feature type="domain" description="Glycosyl transferase family 1" evidence="2">
    <location>
        <begin position="202"/>
        <end position="341"/>
    </location>
</feature>
<evidence type="ECO:0000259" key="3">
    <source>
        <dbReference type="Pfam" id="PF13439"/>
    </source>
</evidence>
<keyword evidence="4" id="KW-0808">Transferase</keyword>
<evidence type="ECO:0000313" key="4">
    <source>
        <dbReference type="EMBL" id="ABR44936.1"/>
    </source>
</evidence>
<dbReference type="PANTHER" id="PTHR45947">
    <property type="entry name" value="SULFOQUINOVOSYL TRANSFERASE SQD2"/>
    <property type="match status" value="1"/>
</dbReference>
<dbReference type="KEGG" id="pdi:BDI_3231"/>
<dbReference type="Gene3D" id="3.40.50.2000">
    <property type="entry name" value="Glycogen Phosphorylase B"/>
    <property type="match status" value="2"/>
</dbReference>